<accession>A0A1R3VAV5</accession>
<sequence length="114" mass="12355">MLDHDLGAALVQIGNDGVAIEPRVGVRIAEGDALDGRAKPTVSKRPPDRRTKHASAERIGEGKDLSCRPWEGLWPGFDSPFALPRHVHQLIRPAMSAAVARLRDEPFTTSAAEV</sequence>
<dbReference type="AlphaFoldDB" id="A0A1R3VAV5"/>
<protein>
    <submittedName>
        <fullName evidence="2">Uncharacterized protein</fullName>
    </submittedName>
</protein>
<proteinExistence type="predicted"/>
<organism evidence="2 3">
    <name type="scientific">Mesorhizobium prunaredense</name>
    <dbReference type="NCBI Taxonomy" id="1631249"/>
    <lineage>
        <taxon>Bacteria</taxon>
        <taxon>Pseudomonadati</taxon>
        <taxon>Pseudomonadota</taxon>
        <taxon>Alphaproteobacteria</taxon>
        <taxon>Hyphomicrobiales</taxon>
        <taxon>Phyllobacteriaceae</taxon>
        <taxon>Mesorhizobium</taxon>
    </lineage>
</organism>
<feature type="compositionally biased region" description="Basic and acidic residues" evidence="1">
    <location>
        <begin position="45"/>
        <end position="62"/>
    </location>
</feature>
<evidence type="ECO:0000256" key="1">
    <source>
        <dbReference type="SAM" id="MobiDB-lite"/>
    </source>
</evidence>
<reference evidence="3" key="1">
    <citation type="submission" date="2017-01" db="EMBL/GenBank/DDBJ databases">
        <authorList>
            <person name="Brunel B."/>
        </authorList>
    </citation>
    <scope>NUCLEOTIDE SEQUENCE [LARGE SCALE GENOMIC DNA]</scope>
</reference>
<name>A0A1R3VAV5_9HYPH</name>
<evidence type="ECO:0000313" key="2">
    <source>
        <dbReference type="EMBL" id="SIT55918.1"/>
    </source>
</evidence>
<evidence type="ECO:0000313" key="3">
    <source>
        <dbReference type="Proteomes" id="UP000188388"/>
    </source>
</evidence>
<dbReference type="EMBL" id="FTPD01000017">
    <property type="protein sequence ID" value="SIT55918.1"/>
    <property type="molecule type" value="Genomic_DNA"/>
</dbReference>
<gene>
    <name evidence="2" type="ORF">BQ8794_240125</name>
</gene>
<dbReference type="RefSeq" id="WP_008878225.1">
    <property type="nucleotide sequence ID" value="NZ_FTPD01000017.1"/>
</dbReference>
<dbReference type="Proteomes" id="UP000188388">
    <property type="component" value="Unassembled WGS sequence"/>
</dbReference>
<keyword evidence="3" id="KW-1185">Reference proteome</keyword>
<feature type="region of interest" description="Disordered" evidence="1">
    <location>
        <begin position="31"/>
        <end position="62"/>
    </location>
</feature>